<evidence type="ECO:0000256" key="5">
    <source>
        <dbReference type="ARBA" id="ARBA00022989"/>
    </source>
</evidence>
<dbReference type="PROSITE" id="PS50850">
    <property type="entry name" value="MFS"/>
    <property type="match status" value="1"/>
</dbReference>
<comment type="subunit">
    <text evidence="24">Homodimer. Interacts with lysosomal protein GLMP (via lumenal domain); the interaction starts while both proteins are still in the endoplasmic reticulum and is required for stabilization of MFSD1 in lysosomes but has no direct effect on its targeting to lysosomes or transporter activity.</text>
</comment>
<comment type="catalytic activity">
    <reaction evidence="18">
        <text>L-histidyl-L-alpha-amino acid(out) = L-histidyl-L-alpha-amino acid(in)</text>
        <dbReference type="Rhea" id="RHEA:79379"/>
        <dbReference type="ChEBI" id="CHEBI:229964"/>
    </reaction>
</comment>
<feature type="transmembrane region" description="Helical" evidence="25">
    <location>
        <begin position="56"/>
        <end position="77"/>
    </location>
</feature>
<dbReference type="EMBL" id="HBIN01018775">
    <property type="protein sequence ID" value="CAE0444272.1"/>
    <property type="molecule type" value="Transcribed_RNA"/>
</dbReference>
<keyword evidence="7" id="KW-0458">Lysosome</keyword>
<feature type="domain" description="Major facilitator superfamily (MFS) profile" evidence="26">
    <location>
        <begin position="1"/>
        <end position="470"/>
    </location>
</feature>
<dbReference type="PANTHER" id="PTHR23512:SF3">
    <property type="entry name" value="MAJOR FACILITATOR SUPERFAMILY DOMAIN-CONTAINING PROTEIN 1"/>
    <property type="match status" value="1"/>
</dbReference>
<dbReference type="Pfam" id="PF07690">
    <property type="entry name" value="MFS_1"/>
    <property type="match status" value="1"/>
</dbReference>
<comment type="catalytic activity">
    <reaction evidence="13">
        <text>L-alpha-aminoacyl-L-lysine(out) = L-alpha-aminoacyl-L-lysine(in)</text>
        <dbReference type="Rhea" id="RHEA:79383"/>
        <dbReference type="ChEBI" id="CHEBI:229966"/>
    </reaction>
</comment>
<evidence type="ECO:0000256" key="2">
    <source>
        <dbReference type="ARBA" id="ARBA00008335"/>
    </source>
</evidence>
<evidence type="ECO:0000256" key="18">
    <source>
        <dbReference type="ARBA" id="ARBA00044912"/>
    </source>
</evidence>
<comment type="catalytic activity">
    <reaction evidence="19">
        <text>L-alanyl-L-lysine(out) = L-alanyl-L-lysine(in)</text>
        <dbReference type="Rhea" id="RHEA:79415"/>
        <dbReference type="ChEBI" id="CHEBI:192470"/>
    </reaction>
</comment>
<dbReference type="InterPro" id="IPR052187">
    <property type="entry name" value="MFSD1"/>
</dbReference>
<feature type="transmembrane region" description="Helical" evidence="25">
    <location>
        <begin position="342"/>
        <end position="364"/>
    </location>
</feature>
<keyword evidence="5 25" id="KW-1133">Transmembrane helix</keyword>
<evidence type="ECO:0000256" key="6">
    <source>
        <dbReference type="ARBA" id="ARBA00023136"/>
    </source>
</evidence>
<proteinExistence type="inferred from homology"/>
<reference evidence="27" key="1">
    <citation type="submission" date="2021-01" db="EMBL/GenBank/DDBJ databases">
        <authorList>
            <person name="Corre E."/>
            <person name="Pelletier E."/>
            <person name="Niang G."/>
            <person name="Scheremetjew M."/>
            <person name="Finn R."/>
            <person name="Kale V."/>
            <person name="Holt S."/>
            <person name="Cochrane G."/>
            <person name="Meng A."/>
            <person name="Brown T."/>
            <person name="Cohen L."/>
        </authorList>
    </citation>
    <scope>NUCLEOTIDE SEQUENCE</scope>
    <source>
        <strain evidence="27">GSBS06</strain>
    </source>
</reference>
<comment type="catalytic activity">
    <reaction evidence="11">
        <text>L-alpha-aminoacyl-L-histidine(out) = L-alpha-aminoacyl-L-histidine(in)</text>
        <dbReference type="Rhea" id="RHEA:79375"/>
        <dbReference type="ChEBI" id="CHEBI:229967"/>
    </reaction>
</comment>
<evidence type="ECO:0000256" key="7">
    <source>
        <dbReference type="ARBA" id="ARBA00023228"/>
    </source>
</evidence>
<evidence type="ECO:0000256" key="22">
    <source>
        <dbReference type="ARBA" id="ARBA00045018"/>
    </source>
</evidence>
<keyword evidence="3" id="KW-0813">Transport</keyword>
<sequence length="482" mass="52358">MKHGLGPLKPFFVSGAEDALDLSHTDFGVFLAAASWPGMVLPLFAGFFVDRKGSSSGAILFTTLCLVGHTVFCIFLTPPLQSFFGAVVGRVIFGLGEGGTGVVQGAILGRWFDGKQISFVVGISESVHYLSNWLGKALPAAIATYFSGYVAALWIGSIFLFLSVCTSLLFYAVVCEERPFVFALARTGSLVSPSPFPQPIGNWNRRRLGSATFAAGVDVYGTFEERNGLSEMDPLVLEDDVGNVKRKPIKKEESHTFTIEGLKSTVRSIYSLPLMFWLLACLHLLFSNVHNLFSGFSADMIASENGQVTPAFAALLASVDAFFPIFFAPFIGFLVDYVGKRLWFCLFAALCSCVAFSLLLYTYIYAHLLTYTFTCAYTALSLSILSIVTSSTPTLVKSAVPLVVDSNVLGTAFGVYAIFEAFGGSTGHILLGYLRDYTEGYTSDLCVLFGLSIFTVILCFLVIRIDRSSHKSTLNLPFISEN</sequence>
<keyword evidence="6 25" id="KW-0472">Membrane</keyword>
<feature type="transmembrane region" description="Helical" evidence="25">
    <location>
        <begin position="376"/>
        <end position="396"/>
    </location>
</feature>
<evidence type="ECO:0000256" key="20">
    <source>
        <dbReference type="ARBA" id="ARBA00044924"/>
    </source>
</evidence>
<dbReference type="InterPro" id="IPR011701">
    <property type="entry name" value="MFS"/>
</dbReference>
<evidence type="ECO:0000256" key="15">
    <source>
        <dbReference type="ARBA" id="ARBA00044899"/>
    </source>
</evidence>
<dbReference type="Gene3D" id="1.20.1250.20">
    <property type="entry name" value="MFS general substrate transporter like domains"/>
    <property type="match status" value="2"/>
</dbReference>
<keyword evidence="4 25" id="KW-0812">Transmembrane</keyword>
<evidence type="ECO:0000256" key="24">
    <source>
        <dbReference type="ARBA" id="ARBA00046376"/>
    </source>
</evidence>
<evidence type="ECO:0000256" key="11">
    <source>
        <dbReference type="ARBA" id="ARBA00044884"/>
    </source>
</evidence>
<evidence type="ECO:0000256" key="19">
    <source>
        <dbReference type="ARBA" id="ARBA00044919"/>
    </source>
</evidence>
<comment type="subcellular location">
    <subcellularLocation>
        <location evidence="1">Lysosome membrane</location>
        <topology evidence="1">Multi-pass membrane protein</topology>
    </subcellularLocation>
</comment>
<comment type="catalytic activity">
    <reaction evidence="16">
        <text>L-lysyl-L-lysine(out) = L-lysyl-L-lysine(in)</text>
        <dbReference type="Rhea" id="RHEA:79403"/>
        <dbReference type="ChEBI" id="CHEBI:229956"/>
    </reaction>
</comment>
<evidence type="ECO:0000256" key="12">
    <source>
        <dbReference type="ARBA" id="ARBA00044891"/>
    </source>
</evidence>
<evidence type="ECO:0000256" key="3">
    <source>
        <dbReference type="ARBA" id="ARBA00022448"/>
    </source>
</evidence>
<feature type="transmembrane region" description="Helical" evidence="25">
    <location>
        <begin position="310"/>
        <end position="335"/>
    </location>
</feature>
<feature type="transmembrane region" description="Helical" evidence="25">
    <location>
        <begin position="408"/>
        <end position="434"/>
    </location>
</feature>
<dbReference type="InterPro" id="IPR036259">
    <property type="entry name" value="MFS_trans_sf"/>
</dbReference>
<evidence type="ECO:0000256" key="25">
    <source>
        <dbReference type="SAM" id="Phobius"/>
    </source>
</evidence>
<evidence type="ECO:0000256" key="10">
    <source>
        <dbReference type="ARBA" id="ARBA00044881"/>
    </source>
</evidence>
<evidence type="ECO:0000256" key="21">
    <source>
        <dbReference type="ARBA" id="ARBA00044985"/>
    </source>
</evidence>
<dbReference type="PANTHER" id="PTHR23512">
    <property type="entry name" value="MAJOR FACILITATOR SUPERFAMILY DOMAIN-CONTAINING PROTEIN 1"/>
    <property type="match status" value="1"/>
</dbReference>
<evidence type="ECO:0000256" key="17">
    <source>
        <dbReference type="ARBA" id="ARBA00044903"/>
    </source>
</evidence>
<evidence type="ECO:0000313" key="27">
    <source>
        <dbReference type="EMBL" id="CAE0444272.1"/>
    </source>
</evidence>
<comment type="catalytic activity">
    <reaction evidence="20">
        <text>L-lysyl-glycine(out) = L-lysyl-glycine(in)</text>
        <dbReference type="Rhea" id="RHEA:79407"/>
        <dbReference type="ChEBI" id="CHEBI:191202"/>
    </reaction>
</comment>
<dbReference type="GO" id="GO:0022857">
    <property type="term" value="F:transmembrane transporter activity"/>
    <property type="evidence" value="ECO:0007669"/>
    <property type="project" value="InterPro"/>
</dbReference>
<evidence type="ECO:0000256" key="8">
    <source>
        <dbReference type="ARBA" id="ARBA00044876"/>
    </source>
</evidence>
<name>A0A7S3V0U4_9STRA</name>
<evidence type="ECO:0000259" key="26">
    <source>
        <dbReference type="PROSITE" id="PS50850"/>
    </source>
</evidence>
<feature type="transmembrane region" description="Helical" evidence="25">
    <location>
        <begin position="151"/>
        <end position="174"/>
    </location>
</feature>
<comment type="catalytic activity">
    <reaction evidence="8">
        <text>L-lysyl-L-alanine(out) = L-lysyl-L-alanine(in)</text>
        <dbReference type="Rhea" id="RHEA:79399"/>
        <dbReference type="ChEBI" id="CHEBI:229954"/>
    </reaction>
</comment>
<evidence type="ECO:0000256" key="14">
    <source>
        <dbReference type="ARBA" id="ARBA00044898"/>
    </source>
</evidence>
<evidence type="ECO:0000256" key="13">
    <source>
        <dbReference type="ARBA" id="ARBA00044893"/>
    </source>
</evidence>
<evidence type="ECO:0000256" key="23">
    <source>
        <dbReference type="ARBA" id="ARBA00045709"/>
    </source>
</evidence>
<comment type="catalytic activity">
    <reaction evidence="15">
        <text>L-arginyl-L-alpha-amino acid(out) = L-arginyl-L-alpha-amino acid(in)</text>
        <dbReference type="Rhea" id="RHEA:79371"/>
        <dbReference type="ChEBI" id="CHEBI:84315"/>
    </reaction>
</comment>
<comment type="catalytic activity">
    <reaction evidence="17">
        <text>L-arginyl-glycine(out) = L-arginyl-glycine(in)</text>
        <dbReference type="Rhea" id="RHEA:79391"/>
        <dbReference type="ChEBI" id="CHEBI:229955"/>
    </reaction>
</comment>
<feature type="transmembrane region" description="Helical" evidence="25">
    <location>
        <begin position="27"/>
        <end position="49"/>
    </location>
</feature>
<comment type="catalytic activity">
    <reaction evidence="14">
        <text>L-aspartyl-L-lysine(out) = L-aspartyl-L-lysine(in)</text>
        <dbReference type="Rhea" id="RHEA:79411"/>
        <dbReference type="ChEBI" id="CHEBI:229953"/>
    </reaction>
</comment>
<organism evidence="27">
    <name type="scientific">Aplanochytrium stocchinoi</name>
    <dbReference type="NCBI Taxonomy" id="215587"/>
    <lineage>
        <taxon>Eukaryota</taxon>
        <taxon>Sar</taxon>
        <taxon>Stramenopiles</taxon>
        <taxon>Bigyra</taxon>
        <taxon>Labyrinthulomycetes</taxon>
        <taxon>Thraustochytrida</taxon>
        <taxon>Thraustochytriidae</taxon>
        <taxon>Aplanochytrium</taxon>
    </lineage>
</organism>
<evidence type="ECO:0000256" key="9">
    <source>
        <dbReference type="ARBA" id="ARBA00044878"/>
    </source>
</evidence>
<feature type="transmembrane region" description="Helical" evidence="25">
    <location>
        <begin position="269"/>
        <end position="290"/>
    </location>
</feature>
<dbReference type="AlphaFoldDB" id="A0A7S3V0U4"/>
<comment type="catalytic activity">
    <reaction evidence="9">
        <text>L-histidyl-glycine(out) = L-histidyl-glycine(in)</text>
        <dbReference type="Rhea" id="RHEA:79395"/>
        <dbReference type="ChEBI" id="CHEBI:229957"/>
    </reaction>
</comment>
<comment type="function">
    <text evidence="23">Lysosomal dipeptide uniporter that selectively exports lysine, arginine or histidine-containing dipeptides with a net positive charge from the lysosome lumen into the cytosol. Could play a role in a specific type of protein O-glycosylation indirectly regulating macrophages migration and tissue invasion. Also essential for liver homeostasis.</text>
</comment>
<comment type="similarity">
    <text evidence="2">Belongs to the major facilitator superfamily.</text>
</comment>
<accession>A0A7S3V0U4</accession>
<dbReference type="InterPro" id="IPR020846">
    <property type="entry name" value="MFS_dom"/>
</dbReference>
<evidence type="ECO:0000256" key="16">
    <source>
        <dbReference type="ARBA" id="ARBA00044900"/>
    </source>
</evidence>
<comment type="catalytic activity">
    <reaction evidence="12">
        <text>L-lysyl-L-alpha-amino acid(out) = L-lysyl-L-alpha-amino acid(in)</text>
        <dbReference type="Rhea" id="RHEA:79387"/>
        <dbReference type="ChEBI" id="CHEBI:229965"/>
    </reaction>
</comment>
<dbReference type="GO" id="GO:0005765">
    <property type="term" value="C:lysosomal membrane"/>
    <property type="evidence" value="ECO:0007669"/>
    <property type="project" value="UniProtKB-SubCell"/>
</dbReference>
<dbReference type="SUPFAM" id="SSF103473">
    <property type="entry name" value="MFS general substrate transporter"/>
    <property type="match status" value="1"/>
</dbReference>
<evidence type="ECO:0000256" key="4">
    <source>
        <dbReference type="ARBA" id="ARBA00022692"/>
    </source>
</evidence>
<comment type="catalytic activity">
    <reaction evidence="10">
        <text>L-alpha-aminoacyl-L-arginine(out) = L-alpha-aminoacyl-L-arginine(in)</text>
        <dbReference type="Rhea" id="RHEA:79367"/>
        <dbReference type="ChEBI" id="CHEBI:229968"/>
    </reaction>
</comment>
<gene>
    <name evidence="27" type="ORF">ASTO00021_LOCUS14323</name>
</gene>
<evidence type="ECO:0000256" key="1">
    <source>
        <dbReference type="ARBA" id="ARBA00004155"/>
    </source>
</evidence>
<feature type="transmembrane region" description="Helical" evidence="25">
    <location>
        <begin position="440"/>
        <end position="463"/>
    </location>
</feature>
<protein>
    <recommendedName>
        <fullName evidence="21">Lysosomal dipeptide transporter MFSD1</fullName>
    </recommendedName>
    <alternativeName>
        <fullName evidence="22">Major facilitator superfamily domain-containing protein 1</fullName>
    </alternativeName>
</protein>